<evidence type="ECO:0008006" key="6">
    <source>
        <dbReference type="Google" id="ProtNLM"/>
    </source>
</evidence>
<dbReference type="InterPro" id="IPR044839">
    <property type="entry name" value="NDR1-like"/>
</dbReference>
<accession>A0AAW2C0R0</accession>
<dbReference type="AlphaFoldDB" id="A0AAW2C0R0"/>
<proteinExistence type="predicted"/>
<evidence type="ECO:0000256" key="1">
    <source>
        <dbReference type="ARBA" id="ARBA00004370"/>
    </source>
</evidence>
<dbReference type="EMBL" id="JAZDWU010000009">
    <property type="protein sequence ID" value="KAK9991794.1"/>
    <property type="molecule type" value="Genomic_DNA"/>
</dbReference>
<evidence type="ECO:0000256" key="3">
    <source>
        <dbReference type="SAM" id="Phobius"/>
    </source>
</evidence>
<keyword evidence="2 3" id="KW-0472">Membrane</keyword>
<evidence type="ECO:0000256" key="2">
    <source>
        <dbReference type="ARBA" id="ARBA00023136"/>
    </source>
</evidence>
<keyword evidence="5" id="KW-1185">Reference proteome</keyword>
<dbReference type="GO" id="GO:0005886">
    <property type="term" value="C:plasma membrane"/>
    <property type="evidence" value="ECO:0007669"/>
    <property type="project" value="TreeGrafter"/>
</dbReference>
<dbReference type="GO" id="GO:0098542">
    <property type="term" value="P:defense response to other organism"/>
    <property type="evidence" value="ECO:0007669"/>
    <property type="project" value="InterPro"/>
</dbReference>
<keyword evidence="3" id="KW-1133">Transmembrane helix</keyword>
<dbReference type="PANTHER" id="PTHR31234">
    <property type="entry name" value="LATE EMBRYOGENESIS ABUNDANT (LEA) HYDROXYPROLINE-RICH GLYCOPROTEIN FAMILY"/>
    <property type="match status" value="1"/>
</dbReference>
<name>A0AAW2C0R0_9ROSI</name>
<dbReference type="PANTHER" id="PTHR31234:SF6">
    <property type="entry name" value="LATE EMBRYOGENESIS ABUNDANT PROTEIN LEA-2 SUBGROUP DOMAIN-CONTAINING PROTEIN"/>
    <property type="match status" value="1"/>
</dbReference>
<evidence type="ECO:0000313" key="4">
    <source>
        <dbReference type="EMBL" id="KAK9991794.1"/>
    </source>
</evidence>
<protein>
    <recommendedName>
        <fullName evidence="6">Late embryogenesis abundant protein LEA-2 subgroup domain-containing protein</fullName>
    </recommendedName>
</protein>
<organism evidence="4 5">
    <name type="scientific">Lithocarpus litseifolius</name>
    <dbReference type="NCBI Taxonomy" id="425828"/>
    <lineage>
        <taxon>Eukaryota</taxon>
        <taxon>Viridiplantae</taxon>
        <taxon>Streptophyta</taxon>
        <taxon>Embryophyta</taxon>
        <taxon>Tracheophyta</taxon>
        <taxon>Spermatophyta</taxon>
        <taxon>Magnoliopsida</taxon>
        <taxon>eudicotyledons</taxon>
        <taxon>Gunneridae</taxon>
        <taxon>Pentapetalae</taxon>
        <taxon>rosids</taxon>
        <taxon>fabids</taxon>
        <taxon>Fagales</taxon>
        <taxon>Fagaceae</taxon>
        <taxon>Lithocarpus</taxon>
    </lineage>
</organism>
<reference evidence="4 5" key="1">
    <citation type="submission" date="2024-01" db="EMBL/GenBank/DDBJ databases">
        <title>A telomere-to-telomere, gap-free genome of sweet tea (Lithocarpus litseifolius).</title>
        <authorList>
            <person name="Zhou J."/>
        </authorList>
    </citation>
    <scope>NUCLEOTIDE SEQUENCE [LARGE SCALE GENOMIC DNA]</scope>
    <source>
        <strain evidence="4">Zhou-2022a</strain>
        <tissue evidence="4">Leaf</tissue>
    </source>
</reference>
<comment type="caution">
    <text evidence="4">The sequence shown here is derived from an EMBL/GenBank/DDBJ whole genome shotgun (WGS) entry which is preliminary data.</text>
</comment>
<dbReference type="Proteomes" id="UP001459277">
    <property type="component" value="Unassembled WGS sequence"/>
</dbReference>
<evidence type="ECO:0000313" key="5">
    <source>
        <dbReference type="Proteomes" id="UP001459277"/>
    </source>
</evidence>
<sequence length="116" mass="12947">MNDRVYPSSEPITTNNNTTTLIPTTTTLATLALLLAIAGFALYVLYHPQKPHFSITSLCIAKLNLTVATLNSSPSASHLNLLFNLTLTSKNPNSHIVFFYDLFTFTAFFHRLRTTR</sequence>
<feature type="transmembrane region" description="Helical" evidence="3">
    <location>
        <begin position="20"/>
        <end position="46"/>
    </location>
</feature>
<gene>
    <name evidence="4" type="ORF">SO802_026779</name>
</gene>
<comment type="subcellular location">
    <subcellularLocation>
        <location evidence="1">Membrane</location>
    </subcellularLocation>
</comment>
<keyword evidence="3" id="KW-0812">Transmembrane</keyword>
<feature type="transmembrane region" description="Helical" evidence="3">
    <location>
        <begin position="93"/>
        <end position="112"/>
    </location>
</feature>